<reference evidence="2" key="1">
    <citation type="journal article" date="2014" name="Proc. Natl. Acad. Sci. U.S.A.">
        <title>Extensive sampling of basidiomycete genomes demonstrates inadequacy of the white-rot/brown-rot paradigm for wood decay fungi.</title>
        <authorList>
            <person name="Riley R."/>
            <person name="Salamov A.A."/>
            <person name="Brown D.W."/>
            <person name="Nagy L.G."/>
            <person name="Floudas D."/>
            <person name="Held B.W."/>
            <person name="Levasseur A."/>
            <person name="Lombard V."/>
            <person name="Morin E."/>
            <person name="Otillar R."/>
            <person name="Lindquist E.A."/>
            <person name="Sun H."/>
            <person name="LaButti K.M."/>
            <person name="Schmutz J."/>
            <person name="Jabbour D."/>
            <person name="Luo H."/>
            <person name="Baker S.E."/>
            <person name="Pisabarro A.G."/>
            <person name="Walton J.D."/>
            <person name="Blanchette R.A."/>
            <person name="Henrissat B."/>
            <person name="Martin F."/>
            <person name="Cullen D."/>
            <person name="Hibbett D.S."/>
            <person name="Grigoriev I.V."/>
        </authorList>
    </citation>
    <scope>NUCLEOTIDE SEQUENCE [LARGE SCALE GENOMIC DNA]</scope>
    <source>
        <strain evidence="2">CBS 339.88</strain>
    </source>
</reference>
<dbReference type="OrthoDB" id="3124339at2759"/>
<dbReference type="EMBL" id="KL142367">
    <property type="protein sequence ID" value="KDR86047.1"/>
    <property type="molecule type" value="Genomic_DNA"/>
</dbReference>
<name>A0A067TUP8_GALM3</name>
<protein>
    <submittedName>
        <fullName evidence="1">Uncharacterized protein</fullName>
    </submittedName>
</protein>
<evidence type="ECO:0000313" key="2">
    <source>
        <dbReference type="Proteomes" id="UP000027222"/>
    </source>
</evidence>
<organism evidence="1 2">
    <name type="scientific">Galerina marginata (strain CBS 339.88)</name>
    <dbReference type="NCBI Taxonomy" id="685588"/>
    <lineage>
        <taxon>Eukaryota</taxon>
        <taxon>Fungi</taxon>
        <taxon>Dikarya</taxon>
        <taxon>Basidiomycota</taxon>
        <taxon>Agaricomycotina</taxon>
        <taxon>Agaricomycetes</taxon>
        <taxon>Agaricomycetidae</taxon>
        <taxon>Agaricales</taxon>
        <taxon>Agaricineae</taxon>
        <taxon>Strophariaceae</taxon>
        <taxon>Galerina</taxon>
    </lineage>
</organism>
<dbReference type="HOGENOM" id="CLU_1142657_0_0_1"/>
<sequence length="243" mass="26678">MDASQIESGVGYFTSESDLGTIPTLSSNQISSAARQGGSMNINSEDYLEAFRYKTHGKLRHAHTQGVVAVANQYTTIRQEQEEHYLRTQVGSPQHNLSAQVALDIARLARNTLTAKADLAQTKIKECEILLINLQDAFEDASFCAAEADRQVHHLLNHLDPNKLSSSSIEFEYPQHSPLSPATLAAYKEHIQTFLPVNWHAGYNDLTALNSLSGNNSVVAPEGSEALEKDSISSAKTWPLVCR</sequence>
<dbReference type="Proteomes" id="UP000027222">
    <property type="component" value="Unassembled WGS sequence"/>
</dbReference>
<proteinExistence type="predicted"/>
<gene>
    <name evidence="1" type="ORF">GALMADRAFT_235268</name>
</gene>
<accession>A0A067TUP8</accession>
<keyword evidence="2" id="KW-1185">Reference proteome</keyword>
<evidence type="ECO:0000313" key="1">
    <source>
        <dbReference type="EMBL" id="KDR86047.1"/>
    </source>
</evidence>
<dbReference type="AlphaFoldDB" id="A0A067TUP8"/>